<keyword evidence="1" id="KW-0560">Oxidoreductase</keyword>
<dbReference type="Gene3D" id="3.90.180.10">
    <property type="entry name" value="Medium-chain alcohol dehydrogenases, catalytic domain"/>
    <property type="match status" value="1"/>
</dbReference>
<name>A0A2S7T6U7_9FLAO</name>
<comment type="caution">
    <text evidence="4">The sequence shown here is derived from an EMBL/GenBank/DDBJ whole genome shotgun (WGS) entry which is preliminary data.</text>
</comment>
<dbReference type="InterPro" id="IPR020843">
    <property type="entry name" value="ER"/>
</dbReference>
<accession>A0A2S7T6U7</accession>
<dbReference type="Gene3D" id="3.40.50.720">
    <property type="entry name" value="NAD(P)-binding Rossmann-like Domain"/>
    <property type="match status" value="1"/>
</dbReference>
<proteinExistence type="inferred from homology"/>
<gene>
    <name evidence="4" type="ORF">BST99_05025</name>
</gene>
<keyword evidence="2" id="KW-0479">Metal-binding</keyword>
<evidence type="ECO:0000313" key="5">
    <source>
        <dbReference type="Proteomes" id="UP000239366"/>
    </source>
</evidence>
<comment type="similarity">
    <text evidence="2">Belongs to the zinc-containing alcohol dehydrogenase family.</text>
</comment>
<keyword evidence="5" id="KW-1185">Reference proteome</keyword>
<dbReference type="PANTHER" id="PTHR11695:SF648">
    <property type="entry name" value="ZINC-BINDING OXIDOREDUCTASE"/>
    <property type="match status" value="1"/>
</dbReference>
<dbReference type="CDD" id="cd08267">
    <property type="entry name" value="MDR1"/>
    <property type="match status" value="1"/>
</dbReference>
<dbReference type="SMART" id="SM00829">
    <property type="entry name" value="PKS_ER"/>
    <property type="match status" value="1"/>
</dbReference>
<protein>
    <recommendedName>
        <fullName evidence="3">Enoyl reductase (ER) domain-containing protein</fullName>
    </recommendedName>
</protein>
<dbReference type="InterPro" id="IPR011032">
    <property type="entry name" value="GroES-like_sf"/>
</dbReference>
<keyword evidence="2" id="KW-0862">Zinc</keyword>
<reference evidence="5" key="1">
    <citation type="submission" date="2016-11" db="EMBL/GenBank/DDBJ databases">
        <title>Trade-off between light-utilization and light-protection in marine flavobacteria.</title>
        <authorList>
            <person name="Kumagai Y."/>
            <person name="Yoshizawa S."/>
            <person name="Kogure K."/>
        </authorList>
    </citation>
    <scope>NUCLEOTIDE SEQUENCE [LARGE SCALE GENOMIC DNA]</scope>
    <source>
        <strain evidence="5">SG-18</strain>
    </source>
</reference>
<dbReference type="InterPro" id="IPR002328">
    <property type="entry name" value="ADH_Zn_CS"/>
</dbReference>
<dbReference type="GO" id="GO:0016616">
    <property type="term" value="F:oxidoreductase activity, acting on the CH-OH group of donors, NAD or NADP as acceptor"/>
    <property type="evidence" value="ECO:0007669"/>
    <property type="project" value="UniProtKB-ARBA"/>
</dbReference>
<dbReference type="AlphaFoldDB" id="A0A2S7T6U7"/>
<dbReference type="PANTHER" id="PTHR11695">
    <property type="entry name" value="ALCOHOL DEHYDROGENASE RELATED"/>
    <property type="match status" value="1"/>
</dbReference>
<feature type="domain" description="Enoyl reductase (ER)" evidence="3">
    <location>
        <begin position="4"/>
        <end position="247"/>
    </location>
</feature>
<dbReference type="GO" id="GO:0008270">
    <property type="term" value="F:zinc ion binding"/>
    <property type="evidence" value="ECO:0007669"/>
    <property type="project" value="InterPro"/>
</dbReference>
<sequence>MVDGPFDVWTFQTQKTILGHEFSGTVKKVGKRVKHFQVEDQVFGTTTMLKAGAHAEYVCIPEQWKHGVLLHKPAKLDHRQSAALPIGGMTALYLLEKARLKPGQEVLVYGASGSVGSYAVQIAKILGARVTAVCSAPNKEMVVQLGADDVIDYHTEDYSKRKRSFDLVFDAVGKTTKSDAKRALKRRGSFVTVEMMTKEKTEHLKQLSSWADEGMLTAYIDRTYTLEEIVAAHRHVDSGRKKGNIVIEIQPESHDKLKRMKEEKEQDEPIENALLGIYESEVVYSEGTKESSS</sequence>
<dbReference type="PROSITE" id="PS00059">
    <property type="entry name" value="ADH_ZINC"/>
    <property type="match status" value="1"/>
</dbReference>
<evidence type="ECO:0000259" key="3">
    <source>
        <dbReference type="SMART" id="SM00829"/>
    </source>
</evidence>
<evidence type="ECO:0000256" key="2">
    <source>
        <dbReference type="RuleBase" id="RU361277"/>
    </source>
</evidence>
<evidence type="ECO:0000256" key="1">
    <source>
        <dbReference type="ARBA" id="ARBA00023002"/>
    </source>
</evidence>
<dbReference type="InterPro" id="IPR050700">
    <property type="entry name" value="YIM1/Zinc_Alcohol_DH_Fams"/>
</dbReference>
<dbReference type="EMBL" id="MQVX01000001">
    <property type="protein sequence ID" value="PQJ15176.1"/>
    <property type="molecule type" value="Genomic_DNA"/>
</dbReference>
<dbReference type="Pfam" id="PF08240">
    <property type="entry name" value="ADH_N"/>
    <property type="match status" value="1"/>
</dbReference>
<dbReference type="Proteomes" id="UP000239366">
    <property type="component" value="Unassembled WGS sequence"/>
</dbReference>
<organism evidence="4 5">
    <name type="scientific">Aureicoccus marinus</name>
    <dbReference type="NCBI Taxonomy" id="754435"/>
    <lineage>
        <taxon>Bacteria</taxon>
        <taxon>Pseudomonadati</taxon>
        <taxon>Bacteroidota</taxon>
        <taxon>Flavobacteriia</taxon>
        <taxon>Flavobacteriales</taxon>
        <taxon>Flavobacteriaceae</taxon>
        <taxon>Aureicoccus</taxon>
    </lineage>
</organism>
<evidence type="ECO:0000313" key="4">
    <source>
        <dbReference type="EMBL" id="PQJ15176.1"/>
    </source>
</evidence>
<comment type="cofactor">
    <cofactor evidence="2">
        <name>Zn(2+)</name>
        <dbReference type="ChEBI" id="CHEBI:29105"/>
    </cofactor>
</comment>
<dbReference type="SUPFAM" id="SSF51735">
    <property type="entry name" value="NAD(P)-binding Rossmann-fold domains"/>
    <property type="match status" value="1"/>
</dbReference>
<dbReference type="InterPro" id="IPR013149">
    <property type="entry name" value="ADH-like_C"/>
</dbReference>
<dbReference type="Pfam" id="PF00107">
    <property type="entry name" value="ADH_zinc_N"/>
    <property type="match status" value="1"/>
</dbReference>
<dbReference type="InterPro" id="IPR036291">
    <property type="entry name" value="NAD(P)-bd_dom_sf"/>
</dbReference>
<dbReference type="SUPFAM" id="SSF50129">
    <property type="entry name" value="GroES-like"/>
    <property type="match status" value="1"/>
</dbReference>
<dbReference type="InterPro" id="IPR013154">
    <property type="entry name" value="ADH-like_N"/>
</dbReference>